<evidence type="ECO:0000313" key="5">
    <source>
        <dbReference type="Proteomes" id="UP000001551"/>
    </source>
</evidence>
<name>E6U7C2_ETHHY</name>
<gene>
    <name evidence="4" type="ordered locus">Ethha_0271</name>
</gene>
<keyword evidence="5" id="KW-1185">Reference proteome</keyword>
<reference evidence="4 5" key="1">
    <citation type="submission" date="2010-12" db="EMBL/GenBank/DDBJ databases">
        <title>Complete sequence of Ethanoligenens harbinense YUAN-3.</title>
        <authorList>
            <person name="Lucas S."/>
            <person name="Copeland A."/>
            <person name="Lapidus A."/>
            <person name="Cheng J.-F."/>
            <person name="Bruce D."/>
            <person name="Goodwin L."/>
            <person name="Pitluck S."/>
            <person name="Chertkov O."/>
            <person name="Misra M."/>
            <person name="Detter J.C."/>
            <person name="Han C."/>
            <person name="Tapia R."/>
            <person name="Land M."/>
            <person name="Hauser L."/>
            <person name="Jeffries C."/>
            <person name="Kyrpides N."/>
            <person name="Ivanova N."/>
            <person name="Mikhailova N."/>
            <person name="Wang A."/>
            <person name="Mouttaki H."/>
            <person name="He Z."/>
            <person name="Zhou J."/>
            <person name="Hemme C.L."/>
            <person name="Woyke T."/>
        </authorList>
    </citation>
    <scope>NUCLEOTIDE SEQUENCE [LARGE SCALE GENOMIC DNA]</scope>
    <source>
        <strain evidence="5">DSM 18485 / JCM 12961 / CGMCC 1.5033 / YUAN-3</strain>
    </source>
</reference>
<keyword evidence="1" id="KW-0596">Phosphopantetheine</keyword>
<dbReference type="SUPFAM" id="SSF47336">
    <property type="entry name" value="ACP-like"/>
    <property type="match status" value="1"/>
</dbReference>
<dbReference type="GO" id="GO:0043041">
    <property type="term" value="P:amino acid activation for nonribosomal peptide biosynthetic process"/>
    <property type="evidence" value="ECO:0007669"/>
    <property type="project" value="TreeGrafter"/>
</dbReference>
<feature type="domain" description="Carrier" evidence="3">
    <location>
        <begin position="14"/>
        <end position="88"/>
    </location>
</feature>
<dbReference type="eggNOG" id="COG1020">
    <property type="taxonomic scope" value="Bacteria"/>
</dbReference>
<dbReference type="GO" id="GO:0005737">
    <property type="term" value="C:cytoplasm"/>
    <property type="evidence" value="ECO:0007669"/>
    <property type="project" value="TreeGrafter"/>
</dbReference>
<dbReference type="PANTHER" id="PTHR45527:SF1">
    <property type="entry name" value="FATTY ACID SYNTHASE"/>
    <property type="match status" value="1"/>
</dbReference>
<dbReference type="Pfam" id="PF00550">
    <property type="entry name" value="PP-binding"/>
    <property type="match status" value="1"/>
</dbReference>
<dbReference type="PANTHER" id="PTHR45527">
    <property type="entry name" value="NONRIBOSOMAL PEPTIDE SYNTHETASE"/>
    <property type="match status" value="1"/>
</dbReference>
<dbReference type="InterPro" id="IPR036736">
    <property type="entry name" value="ACP-like_sf"/>
</dbReference>
<dbReference type="GO" id="GO:0044550">
    <property type="term" value="P:secondary metabolite biosynthetic process"/>
    <property type="evidence" value="ECO:0007669"/>
    <property type="project" value="TreeGrafter"/>
</dbReference>
<dbReference type="InterPro" id="IPR020806">
    <property type="entry name" value="PKS_PP-bd"/>
</dbReference>
<evidence type="ECO:0000256" key="2">
    <source>
        <dbReference type="ARBA" id="ARBA00022553"/>
    </source>
</evidence>
<dbReference type="Gene3D" id="1.10.1200.10">
    <property type="entry name" value="ACP-like"/>
    <property type="match status" value="1"/>
</dbReference>
<keyword evidence="2" id="KW-0597">Phosphoprotein</keyword>
<dbReference type="PROSITE" id="PS50075">
    <property type="entry name" value="CARRIER"/>
    <property type="match status" value="1"/>
</dbReference>
<dbReference type="EMBL" id="CP002400">
    <property type="protein sequence ID" value="ADU25857.1"/>
    <property type="molecule type" value="Genomic_DNA"/>
</dbReference>
<sequence length="279" mass="30667">MFGVNKKGTGTLPVGDSETQDDILKILRQFLGIPKIKATDNFFQIGLDSMALMDVFNQLKPQIPELKLTDLFNYPSVENLSRFLDSRRSLGAEPSARAVSLPAAFLETPGHRGWKQWSIPLDAAAYTGAQHSLGTIAVSAFGFALAKMIGAPKINLQTATSHTNRLTEIELDFDGIASFGALHQTVAEKLSGKEEYPASALRLKCAENPPAAIFPLVYDTALLEIDGEQLDFFALRLGYTETGSQVTLDLEYNTNVLNSAIMEKFYLAFEKTMTKMLLH</sequence>
<dbReference type="KEGG" id="eha:Ethha_0271"/>
<dbReference type="GO" id="GO:0031177">
    <property type="term" value="F:phosphopantetheine binding"/>
    <property type="evidence" value="ECO:0007669"/>
    <property type="project" value="InterPro"/>
</dbReference>
<evidence type="ECO:0000259" key="3">
    <source>
        <dbReference type="PROSITE" id="PS50075"/>
    </source>
</evidence>
<evidence type="ECO:0000313" key="4">
    <source>
        <dbReference type="EMBL" id="ADU25857.1"/>
    </source>
</evidence>
<organism evidence="4 5">
    <name type="scientific">Ethanoligenens harbinense (strain DSM 18485 / JCM 12961 / CGMCC 1.5033 / YUAN-3)</name>
    <dbReference type="NCBI Taxonomy" id="663278"/>
    <lineage>
        <taxon>Bacteria</taxon>
        <taxon>Bacillati</taxon>
        <taxon>Bacillota</taxon>
        <taxon>Clostridia</taxon>
        <taxon>Eubacteriales</taxon>
        <taxon>Oscillospiraceae</taxon>
        <taxon>Ethanoligenens</taxon>
    </lineage>
</organism>
<dbReference type="InterPro" id="IPR009081">
    <property type="entry name" value="PP-bd_ACP"/>
</dbReference>
<accession>E6U7C2</accession>
<proteinExistence type="predicted"/>
<dbReference type="HOGENOM" id="CLU_996554_0_0_9"/>
<protein>
    <submittedName>
        <fullName evidence="4">Phosphopantetheine-binding protein</fullName>
    </submittedName>
</protein>
<dbReference type="STRING" id="663278.Ethha_0271"/>
<dbReference type="AlphaFoldDB" id="E6U7C2"/>
<evidence type="ECO:0000256" key="1">
    <source>
        <dbReference type="ARBA" id="ARBA00022450"/>
    </source>
</evidence>
<dbReference type="Proteomes" id="UP000001551">
    <property type="component" value="Chromosome"/>
</dbReference>
<dbReference type="SMART" id="SM00823">
    <property type="entry name" value="PKS_PP"/>
    <property type="match status" value="1"/>
</dbReference>